<dbReference type="Pfam" id="PF02620">
    <property type="entry name" value="YceD"/>
    <property type="match status" value="1"/>
</dbReference>
<accession>A0A7Y0HHT5</accession>
<proteinExistence type="predicted"/>
<reference evidence="2 3" key="1">
    <citation type="submission" date="2020-04" db="EMBL/GenBank/DDBJ databases">
        <title>Rhodospirillaceae bacterium KN72 isolated from deep sea.</title>
        <authorList>
            <person name="Zhang D.-C."/>
        </authorList>
    </citation>
    <scope>NUCLEOTIDE SEQUENCE [LARGE SCALE GENOMIC DNA]</scope>
    <source>
        <strain evidence="2 3">KN72</strain>
    </source>
</reference>
<name>A0A7Y0HHT5_9PROT</name>
<protein>
    <submittedName>
        <fullName evidence="2">DUF177 domain-containing protein</fullName>
    </submittedName>
</protein>
<dbReference type="RefSeq" id="WP_169626595.1">
    <property type="nucleotide sequence ID" value="NZ_JABBNT010000005.1"/>
</dbReference>
<dbReference type="AlphaFoldDB" id="A0A7Y0HHT5"/>
<gene>
    <name evidence="2" type="ORF">HH303_17155</name>
</gene>
<evidence type="ECO:0000256" key="1">
    <source>
        <dbReference type="SAM" id="MobiDB-lite"/>
    </source>
</evidence>
<dbReference type="EMBL" id="JABBNT010000005">
    <property type="protein sequence ID" value="NMM46222.1"/>
    <property type="molecule type" value="Genomic_DNA"/>
</dbReference>
<comment type="caution">
    <text evidence="2">The sequence shown here is derived from an EMBL/GenBank/DDBJ whole genome shotgun (WGS) entry which is preliminary data.</text>
</comment>
<evidence type="ECO:0000313" key="3">
    <source>
        <dbReference type="Proteomes" id="UP000539372"/>
    </source>
</evidence>
<organism evidence="2 3">
    <name type="scientific">Pacificispira spongiicola</name>
    <dbReference type="NCBI Taxonomy" id="2729598"/>
    <lineage>
        <taxon>Bacteria</taxon>
        <taxon>Pseudomonadati</taxon>
        <taxon>Pseudomonadota</taxon>
        <taxon>Alphaproteobacteria</taxon>
        <taxon>Rhodospirillales</taxon>
        <taxon>Rhodospirillaceae</taxon>
        <taxon>Pacificispira</taxon>
    </lineage>
</organism>
<feature type="region of interest" description="Disordered" evidence="1">
    <location>
        <begin position="160"/>
        <end position="186"/>
    </location>
</feature>
<dbReference type="Proteomes" id="UP000539372">
    <property type="component" value="Unassembled WGS sequence"/>
</dbReference>
<keyword evidence="3" id="KW-1185">Reference proteome</keyword>
<evidence type="ECO:0000313" key="2">
    <source>
        <dbReference type="EMBL" id="NMM46222.1"/>
    </source>
</evidence>
<sequence length="186" mass="20294">MTDAPREFSRLVEADRIPTKGRRETIEPTDQERTALAARFGLVSLPSLVAKVFLKPLAGGPMIRVELMLSADVEQECVISGAPVPAKIDVDAELDFAPPKMVDENLELTLSDADPPEAFEDGMIDLGEVAAQQLALALDPYPRAADVDFDSVLDDLPAGRKKLIDRSEPENPFAKPAMLRQDGRKD</sequence>
<dbReference type="InterPro" id="IPR003772">
    <property type="entry name" value="YceD"/>
</dbReference>